<feature type="compositionally biased region" description="Polar residues" evidence="8">
    <location>
        <begin position="263"/>
        <end position="272"/>
    </location>
</feature>
<evidence type="ECO:0000256" key="8">
    <source>
        <dbReference type="SAM" id="MobiDB-lite"/>
    </source>
</evidence>
<evidence type="ECO:0000256" key="3">
    <source>
        <dbReference type="ARBA" id="ARBA00023015"/>
    </source>
</evidence>
<feature type="compositionally biased region" description="Low complexity" evidence="8">
    <location>
        <begin position="31"/>
        <end position="42"/>
    </location>
</feature>
<feature type="domain" description="BZIP" evidence="9">
    <location>
        <begin position="90"/>
        <end position="128"/>
    </location>
</feature>
<dbReference type="SUPFAM" id="SSF57959">
    <property type="entry name" value="Leucine zipper domain"/>
    <property type="match status" value="1"/>
</dbReference>
<feature type="coiled-coil region" evidence="7">
    <location>
        <begin position="108"/>
        <end position="135"/>
    </location>
</feature>
<organism evidence="10 11">
    <name type="scientific">Cronartium quercuum f. sp. fusiforme G11</name>
    <dbReference type="NCBI Taxonomy" id="708437"/>
    <lineage>
        <taxon>Eukaryota</taxon>
        <taxon>Fungi</taxon>
        <taxon>Dikarya</taxon>
        <taxon>Basidiomycota</taxon>
        <taxon>Pucciniomycotina</taxon>
        <taxon>Pucciniomycetes</taxon>
        <taxon>Pucciniales</taxon>
        <taxon>Coleosporiaceae</taxon>
        <taxon>Cronartium</taxon>
    </lineage>
</organism>
<dbReference type="OrthoDB" id="2529708at2759"/>
<dbReference type="Gene3D" id="1.20.5.170">
    <property type="match status" value="1"/>
</dbReference>
<keyword evidence="4" id="KW-0238">DNA-binding</keyword>
<sequence length="421" mass="47215">MFSRSDSIPAIDQALLPSISLPPVSHPSPTPSSSNSDFSISSTAPKRKRNETDGSKPSKAHKPSISSGLPTSYEHLPFDPFNPHPGMSKEERKMARMIRNRTAAQASRDRKKEHVAELEHRVKELEAQLSHQQALACCHQHSTSTSTFTLPPSLDSNPTIDPSIATAGTTTLSPAQVEYLTTVRIHFLEEENAQLKAQLELELKRSAELRSNLSRNFCSATEPDLDQTLLGLILKEDELSCSPSLLDPALTGECQPVTPSPLRPTQNSGPTSTDHRLVAREEDLSQQRIGRNWSRAALSHWEWTLMWCWVAWKTYALQSYRSMPNQVFKMVSERTLSPSLQVSLNSWRMMNSLNPTDLDRGRELEKNQLRNRNKWRGSILGSNPSSSPISSFRDSPSTLLFKLFSQQVFLSRLFSQTVLLC</sequence>
<keyword evidence="6" id="KW-0539">Nucleus</keyword>
<dbReference type="CDD" id="cd14812">
    <property type="entry name" value="bZIP_u3"/>
    <property type="match status" value="1"/>
</dbReference>
<dbReference type="GO" id="GO:0005634">
    <property type="term" value="C:nucleus"/>
    <property type="evidence" value="ECO:0007669"/>
    <property type="project" value="UniProtKB-SubCell"/>
</dbReference>
<dbReference type="PANTHER" id="PTHR47416:SF8">
    <property type="entry name" value="BASIC-LEUCINE ZIPPER TRANSCRIPTION FACTOR E-RELATED"/>
    <property type="match status" value="1"/>
</dbReference>
<dbReference type="GO" id="GO:0003700">
    <property type="term" value="F:DNA-binding transcription factor activity"/>
    <property type="evidence" value="ECO:0007669"/>
    <property type="project" value="InterPro"/>
</dbReference>
<dbReference type="GO" id="GO:0003677">
    <property type="term" value="F:DNA binding"/>
    <property type="evidence" value="ECO:0007669"/>
    <property type="project" value="UniProtKB-KW"/>
</dbReference>
<dbReference type="InterPro" id="IPR046347">
    <property type="entry name" value="bZIP_sf"/>
</dbReference>
<comment type="caution">
    <text evidence="10">The sequence shown here is derived from an EMBL/GenBank/DDBJ whole genome shotgun (WGS) entry which is preliminary data.</text>
</comment>
<gene>
    <name evidence="10" type="ORF">CROQUDRAFT_682640</name>
</gene>
<keyword evidence="3" id="KW-0805">Transcription regulation</keyword>
<evidence type="ECO:0000256" key="1">
    <source>
        <dbReference type="ARBA" id="ARBA00004123"/>
    </source>
</evidence>
<keyword evidence="11" id="KW-1185">Reference proteome</keyword>
<reference evidence="10" key="1">
    <citation type="submission" date="2013-11" db="EMBL/GenBank/DDBJ databases">
        <title>Genome sequence of the fusiform rust pathogen reveals effectors for host alternation and coevolution with pine.</title>
        <authorList>
            <consortium name="DOE Joint Genome Institute"/>
            <person name="Smith K."/>
            <person name="Pendleton A."/>
            <person name="Kubisiak T."/>
            <person name="Anderson C."/>
            <person name="Salamov A."/>
            <person name="Aerts A."/>
            <person name="Riley R."/>
            <person name="Clum A."/>
            <person name="Lindquist E."/>
            <person name="Ence D."/>
            <person name="Campbell M."/>
            <person name="Kronenberg Z."/>
            <person name="Feau N."/>
            <person name="Dhillon B."/>
            <person name="Hamelin R."/>
            <person name="Burleigh J."/>
            <person name="Smith J."/>
            <person name="Yandell M."/>
            <person name="Nelson C."/>
            <person name="Grigoriev I."/>
            <person name="Davis J."/>
        </authorList>
    </citation>
    <scope>NUCLEOTIDE SEQUENCE</scope>
    <source>
        <strain evidence="10">G11</strain>
    </source>
</reference>
<dbReference type="Proteomes" id="UP000886653">
    <property type="component" value="Unassembled WGS sequence"/>
</dbReference>
<dbReference type="AlphaFoldDB" id="A0A9P6NQZ5"/>
<comment type="similarity">
    <text evidence="2">Belongs to the bZIP family.</text>
</comment>
<feature type="region of interest" description="Disordered" evidence="8">
    <location>
        <begin position="17"/>
        <end position="88"/>
    </location>
</feature>
<comment type="subcellular location">
    <subcellularLocation>
        <location evidence="1">Nucleus</location>
    </subcellularLocation>
</comment>
<evidence type="ECO:0000256" key="5">
    <source>
        <dbReference type="ARBA" id="ARBA00023163"/>
    </source>
</evidence>
<dbReference type="PANTHER" id="PTHR47416">
    <property type="entry name" value="BASIC-LEUCINE ZIPPER TRANSCRIPTION FACTOR F-RELATED"/>
    <property type="match status" value="1"/>
</dbReference>
<feature type="region of interest" description="Disordered" evidence="8">
    <location>
        <begin position="252"/>
        <end position="274"/>
    </location>
</feature>
<dbReference type="Pfam" id="PF00170">
    <property type="entry name" value="bZIP_1"/>
    <property type="match status" value="1"/>
</dbReference>
<evidence type="ECO:0000313" key="11">
    <source>
        <dbReference type="Proteomes" id="UP000886653"/>
    </source>
</evidence>
<proteinExistence type="inferred from homology"/>
<evidence type="ECO:0000256" key="6">
    <source>
        <dbReference type="ARBA" id="ARBA00023242"/>
    </source>
</evidence>
<dbReference type="EMBL" id="MU167222">
    <property type="protein sequence ID" value="KAG0150057.1"/>
    <property type="molecule type" value="Genomic_DNA"/>
</dbReference>
<keyword evidence="7" id="KW-0175">Coiled coil</keyword>
<keyword evidence="5" id="KW-0804">Transcription</keyword>
<evidence type="ECO:0000256" key="4">
    <source>
        <dbReference type="ARBA" id="ARBA00023125"/>
    </source>
</evidence>
<dbReference type="PROSITE" id="PS00036">
    <property type="entry name" value="BZIP_BASIC"/>
    <property type="match status" value="1"/>
</dbReference>
<evidence type="ECO:0000259" key="9">
    <source>
        <dbReference type="PROSITE" id="PS50217"/>
    </source>
</evidence>
<evidence type="ECO:0000313" key="10">
    <source>
        <dbReference type="EMBL" id="KAG0150057.1"/>
    </source>
</evidence>
<dbReference type="InterPro" id="IPR004827">
    <property type="entry name" value="bZIP"/>
</dbReference>
<evidence type="ECO:0000256" key="2">
    <source>
        <dbReference type="ARBA" id="ARBA00007163"/>
    </source>
</evidence>
<accession>A0A9P6NQZ5</accession>
<protein>
    <recommendedName>
        <fullName evidence="9">BZIP domain-containing protein</fullName>
    </recommendedName>
</protein>
<feature type="coiled-coil region" evidence="7">
    <location>
        <begin position="185"/>
        <end position="216"/>
    </location>
</feature>
<dbReference type="SMART" id="SM00338">
    <property type="entry name" value="BRLZ"/>
    <property type="match status" value="1"/>
</dbReference>
<dbReference type="PROSITE" id="PS50217">
    <property type="entry name" value="BZIP"/>
    <property type="match status" value="1"/>
</dbReference>
<evidence type="ECO:0000256" key="7">
    <source>
        <dbReference type="SAM" id="Coils"/>
    </source>
</evidence>
<name>A0A9P6NQZ5_9BASI</name>